<dbReference type="Proteomes" id="UP000461730">
    <property type="component" value="Unassembled WGS sequence"/>
</dbReference>
<evidence type="ECO:0000313" key="3">
    <source>
        <dbReference type="Proteomes" id="UP000461730"/>
    </source>
</evidence>
<dbReference type="RefSeq" id="WP_157304837.1">
    <property type="nucleotide sequence ID" value="NZ_WRXN01000001.1"/>
</dbReference>
<accession>A0A7K1TZG1</accession>
<name>A0A7K1TZG1_9BACT</name>
<keyword evidence="1" id="KW-0472">Membrane</keyword>
<keyword evidence="1" id="KW-1133">Transmembrane helix</keyword>
<keyword evidence="1" id="KW-0812">Transmembrane</keyword>
<feature type="transmembrane region" description="Helical" evidence="1">
    <location>
        <begin position="6"/>
        <end position="24"/>
    </location>
</feature>
<gene>
    <name evidence="2" type="ORF">GO493_04165</name>
</gene>
<feature type="transmembrane region" description="Helical" evidence="1">
    <location>
        <begin position="89"/>
        <end position="106"/>
    </location>
</feature>
<comment type="caution">
    <text evidence="2">The sequence shown here is derived from an EMBL/GenBank/DDBJ whole genome shotgun (WGS) entry which is preliminary data.</text>
</comment>
<evidence type="ECO:0000256" key="1">
    <source>
        <dbReference type="SAM" id="Phobius"/>
    </source>
</evidence>
<keyword evidence="3" id="KW-1185">Reference proteome</keyword>
<organism evidence="2 3">
    <name type="scientific">Chitinophaga tropicalis</name>
    <dbReference type="NCBI Taxonomy" id="2683588"/>
    <lineage>
        <taxon>Bacteria</taxon>
        <taxon>Pseudomonadati</taxon>
        <taxon>Bacteroidota</taxon>
        <taxon>Chitinophagia</taxon>
        <taxon>Chitinophagales</taxon>
        <taxon>Chitinophagaceae</taxon>
        <taxon>Chitinophaga</taxon>
    </lineage>
</organism>
<evidence type="ECO:0000313" key="2">
    <source>
        <dbReference type="EMBL" id="MVT07446.1"/>
    </source>
</evidence>
<proteinExistence type="predicted"/>
<protein>
    <submittedName>
        <fullName evidence="2">Uncharacterized protein</fullName>
    </submittedName>
</protein>
<feature type="transmembrane region" description="Helical" evidence="1">
    <location>
        <begin position="205"/>
        <end position="224"/>
    </location>
</feature>
<dbReference type="AlphaFoldDB" id="A0A7K1TZG1"/>
<feature type="transmembrane region" description="Helical" evidence="1">
    <location>
        <begin position="62"/>
        <end position="83"/>
    </location>
</feature>
<feature type="transmembrane region" description="Helical" evidence="1">
    <location>
        <begin position="181"/>
        <end position="199"/>
    </location>
</feature>
<reference evidence="2 3" key="1">
    <citation type="submission" date="2019-12" db="EMBL/GenBank/DDBJ databases">
        <title>Chitinophaga sp. strain ysch24 (GDMCC 1.1355), whole genome shotgun sequence.</title>
        <authorList>
            <person name="Zhang X."/>
        </authorList>
    </citation>
    <scope>NUCLEOTIDE SEQUENCE [LARGE SCALE GENOMIC DNA]</scope>
    <source>
        <strain evidence="3">ysch24</strain>
    </source>
</reference>
<dbReference type="EMBL" id="WRXN01000001">
    <property type="protein sequence ID" value="MVT07446.1"/>
    <property type="molecule type" value="Genomic_DNA"/>
</dbReference>
<feature type="transmembrane region" description="Helical" evidence="1">
    <location>
        <begin position="140"/>
        <end position="160"/>
    </location>
</feature>
<feature type="transmembrane region" description="Helical" evidence="1">
    <location>
        <begin position="113"/>
        <end position="134"/>
    </location>
</feature>
<sequence>MGTVVNIYDYLLLFVGIVLVNYVYENGYLENDVKTIKQENNPTLRLNTEEISVIDDKFRAIFFIRVLIGVLLTTAYFYLAAFASVKVNAYMFLFVLIALQILYIIYNRVRNLLNLFLILPLSLIRFFGFILPLIPERELGAFITLAVLTYPLSKFFEFSTKERFRKILPWLWNFNIDRFRIIYYLMLTVLLGAGFALKIHQYCRIFFLVSAFYLIYRLVGLLVINNQKILADFGNNFGRDK</sequence>